<evidence type="ECO:0000313" key="2">
    <source>
        <dbReference type="EMBL" id="QTB61502.1"/>
    </source>
</evidence>
<evidence type="ECO:0000256" key="1">
    <source>
        <dbReference type="SAM" id="MobiDB-lite"/>
    </source>
</evidence>
<sequence length="511" mass="57063">MIKSKGVPVTSQAAQAQLERTRNEDKPISGREYCSNADSQGVVRPHPQRSFFFEGLGKLFSGGNKNPAERHFSTSSTPQKRMQSSIDSSVHSLSSATGTGQQMSHAERAYQPDALSIECIWDSKENNLKIENPECRKIIFAIQKQNGVVVQSKEKSGKEYVATLGSDGYIIKRKQHGILGLANERFAEHNFAKALASKLNAVRDREEVISKYPSAEKYGHYVDALKDIADSIDIPKNEMNAFSQRLLEMSELHRDILNKFSSASDLGDLHGLKLKMDLASMITKIEGEKRFISKYMKLADKGAFFKDESTLSRASAALLKDIIDSIKGDSAREFDLARNSLLKMTTNEMIISKINEIDLLKTEAENGYEAAKYKIDVFLKSKDERLHLQRETSPLNEFPEQTVGNVFLAVRSLIAITTLLESDQGLGYQALARLNGSAANQKLERLNALATRVQDSSLSGKRLDEFKGELLEDINSCVSFFKEKSMISGGYRTQTLEALSDWIRNFKYGQA</sequence>
<dbReference type="AlphaFoldDB" id="A0A8A4DSC9"/>
<protein>
    <submittedName>
        <fullName evidence="2">Uncharacterized protein</fullName>
    </submittedName>
</protein>
<name>A0A8A4DSC9_BURPE</name>
<reference evidence="2" key="1">
    <citation type="submission" date="2021-03" db="EMBL/GenBank/DDBJ databases">
        <title>Complete genome of Burkholderia pseudomallei_VBP364.</title>
        <authorList>
            <person name="Balaji V."/>
            <person name="Yamuna B."/>
            <person name="Monisha P."/>
        </authorList>
    </citation>
    <scope>NUCLEOTIDE SEQUENCE</scope>
    <source>
        <strain evidence="2">VBP364</strain>
    </source>
</reference>
<feature type="region of interest" description="Disordered" evidence="1">
    <location>
        <begin position="63"/>
        <end position="107"/>
    </location>
</feature>
<feature type="compositionally biased region" description="Polar residues" evidence="1">
    <location>
        <begin position="73"/>
        <end position="83"/>
    </location>
</feature>
<accession>A0A8A4DSC9</accession>
<feature type="compositionally biased region" description="Basic and acidic residues" evidence="1">
    <location>
        <begin position="19"/>
        <end position="29"/>
    </location>
</feature>
<feature type="compositionally biased region" description="Low complexity" evidence="1">
    <location>
        <begin position="84"/>
        <end position="95"/>
    </location>
</feature>
<dbReference type="EMBL" id="CP071754">
    <property type="protein sequence ID" value="QTB61502.1"/>
    <property type="molecule type" value="Genomic_DNA"/>
</dbReference>
<gene>
    <name evidence="2" type="ORF">J3D99_27145</name>
</gene>
<organism evidence="2">
    <name type="scientific">Burkholderia pseudomallei</name>
    <name type="common">Pseudomonas pseudomallei</name>
    <dbReference type="NCBI Taxonomy" id="28450"/>
    <lineage>
        <taxon>Bacteria</taxon>
        <taxon>Pseudomonadati</taxon>
        <taxon>Pseudomonadota</taxon>
        <taxon>Betaproteobacteria</taxon>
        <taxon>Burkholderiales</taxon>
        <taxon>Burkholderiaceae</taxon>
        <taxon>Burkholderia</taxon>
        <taxon>pseudomallei group</taxon>
    </lineage>
</organism>
<proteinExistence type="predicted"/>
<feature type="region of interest" description="Disordered" evidence="1">
    <location>
        <begin position="1"/>
        <end position="41"/>
    </location>
</feature>